<reference evidence="1" key="2">
    <citation type="submission" date="2025-08" db="UniProtKB">
        <authorList>
            <consortium name="Ensembl"/>
        </authorList>
    </citation>
    <scope>IDENTIFICATION</scope>
</reference>
<evidence type="ECO:0000313" key="1">
    <source>
        <dbReference type="Ensembl" id="ENSHHUP00000033092.1"/>
    </source>
</evidence>
<dbReference type="PANTHER" id="PTHR15507:SF16">
    <property type="entry name" value="ZINC FINGER PROTEIN 654"/>
    <property type="match status" value="1"/>
</dbReference>
<dbReference type="GO" id="GO:0003677">
    <property type="term" value="F:DNA binding"/>
    <property type="evidence" value="ECO:0007669"/>
    <property type="project" value="UniProtKB-KW"/>
</dbReference>
<dbReference type="GO" id="GO:0008270">
    <property type="term" value="F:zinc ion binding"/>
    <property type="evidence" value="ECO:0007669"/>
    <property type="project" value="UniProtKB-KW"/>
</dbReference>
<organism evidence="1 2">
    <name type="scientific">Hucho hucho</name>
    <name type="common">huchen</name>
    <dbReference type="NCBI Taxonomy" id="62062"/>
    <lineage>
        <taxon>Eukaryota</taxon>
        <taxon>Metazoa</taxon>
        <taxon>Chordata</taxon>
        <taxon>Craniata</taxon>
        <taxon>Vertebrata</taxon>
        <taxon>Euteleostomi</taxon>
        <taxon>Actinopterygii</taxon>
        <taxon>Neopterygii</taxon>
        <taxon>Teleostei</taxon>
        <taxon>Protacanthopterygii</taxon>
        <taxon>Salmoniformes</taxon>
        <taxon>Salmonidae</taxon>
        <taxon>Salmoninae</taxon>
        <taxon>Hucho</taxon>
    </lineage>
</organism>
<sequence length="149" mass="17355">MSTWILDQANHFLLVQECFSQLERYQNVHLLQVGQIIREKGPWTNPVLQAILKDSQLPRDEVDRYLGSEVPVFFELRVRYLLSSEMFTEAVVLAKNCSQHPVAGRHLFFRQTYLTCLLKAALPHHMHEEVREQALVIRIPGFWIKGSAK</sequence>
<dbReference type="Ensembl" id="ENSHHUT00000034439.1">
    <property type="protein sequence ID" value="ENSHHUP00000033092.1"/>
    <property type="gene ID" value="ENSHHUG00000020937.1"/>
</dbReference>
<evidence type="ECO:0000313" key="2">
    <source>
        <dbReference type="Proteomes" id="UP000314982"/>
    </source>
</evidence>
<dbReference type="GeneTree" id="ENSGT00950000183034"/>
<keyword evidence="2" id="KW-1185">Reference proteome</keyword>
<dbReference type="InterPro" id="IPR052251">
    <property type="entry name" value="GH-ZnFinger_Regulators"/>
</dbReference>
<proteinExistence type="predicted"/>
<dbReference type="STRING" id="62062.ENSHHUP00000033092"/>
<name>A0A4W5M429_9TELE</name>
<reference evidence="1" key="3">
    <citation type="submission" date="2025-09" db="UniProtKB">
        <authorList>
            <consortium name="Ensembl"/>
        </authorList>
    </citation>
    <scope>IDENTIFICATION</scope>
</reference>
<dbReference type="AlphaFoldDB" id="A0A4W5M429"/>
<accession>A0A4W5M429</accession>
<dbReference type="GO" id="GO:0000981">
    <property type="term" value="F:DNA-binding transcription factor activity, RNA polymerase II-specific"/>
    <property type="evidence" value="ECO:0007669"/>
    <property type="project" value="TreeGrafter"/>
</dbReference>
<reference evidence="2" key="1">
    <citation type="submission" date="2018-06" db="EMBL/GenBank/DDBJ databases">
        <title>Genome assembly of Danube salmon.</title>
        <authorList>
            <person name="Macqueen D.J."/>
            <person name="Gundappa M.K."/>
        </authorList>
    </citation>
    <scope>NUCLEOTIDE SEQUENCE [LARGE SCALE GENOMIC DNA]</scope>
</reference>
<dbReference type="Proteomes" id="UP000314982">
    <property type="component" value="Unassembled WGS sequence"/>
</dbReference>
<dbReference type="PANTHER" id="PTHR15507">
    <property type="entry name" value="ZINC FINGER PROTEIN RLF"/>
    <property type="match status" value="1"/>
</dbReference>
<dbReference type="GO" id="GO:0005634">
    <property type="term" value="C:nucleus"/>
    <property type="evidence" value="ECO:0007669"/>
    <property type="project" value="UniProtKB-SubCell"/>
</dbReference>
<protein>
    <submittedName>
        <fullName evidence="1">Uncharacterized protein</fullName>
    </submittedName>
</protein>